<comment type="catalytic activity">
    <reaction evidence="5">
        <text>Hydrolysis of terminal, non-reducing alpha-D-galactose residues in alpha-D-galactosides, including galactose oligosaccharides, galactomannans and galactolipids.</text>
        <dbReference type="EC" id="3.2.1.22"/>
    </reaction>
</comment>
<protein>
    <recommendedName>
        <fullName evidence="5">Alpha-galactosidase</fullName>
        <ecNumber evidence="5">3.2.1.22</ecNumber>
    </recommendedName>
    <alternativeName>
        <fullName evidence="5">Melibiase</fullName>
    </alternativeName>
</protein>
<evidence type="ECO:0000256" key="1">
    <source>
        <dbReference type="ARBA" id="ARBA00009743"/>
    </source>
</evidence>
<dbReference type="PRINTS" id="PR00740">
    <property type="entry name" value="GLHYDRLASE27"/>
</dbReference>
<dbReference type="RefSeq" id="WP_106540135.1">
    <property type="nucleotide sequence ID" value="NZ_BLAU01000001.1"/>
</dbReference>
<evidence type="ECO:0000313" key="8">
    <source>
        <dbReference type="Proteomes" id="UP000240621"/>
    </source>
</evidence>
<proteinExistence type="inferred from homology"/>
<keyword evidence="4 5" id="KW-0326">Glycosidase</keyword>
<evidence type="ECO:0000256" key="5">
    <source>
        <dbReference type="RuleBase" id="RU361168"/>
    </source>
</evidence>
<dbReference type="OrthoDB" id="9807519at2"/>
<feature type="domain" description="Alpha galactosidase C-terminal" evidence="6">
    <location>
        <begin position="378"/>
        <end position="453"/>
    </location>
</feature>
<dbReference type="Gene3D" id="2.60.40.1180">
    <property type="entry name" value="Golgi alpha-mannosidase II"/>
    <property type="match status" value="1"/>
</dbReference>
<dbReference type="Proteomes" id="UP000240621">
    <property type="component" value="Unassembled WGS sequence"/>
</dbReference>
<evidence type="ECO:0000313" key="7">
    <source>
        <dbReference type="EMBL" id="PSK85064.1"/>
    </source>
</evidence>
<dbReference type="InterPro" id="IPR017853">
    <property type="entry name" value="GH"/>
</dbReference>
<dbReference type="InterPro" id="IPR013780">
    <property type="entry name" value="Glyco_hydro_b"/>
</dbReference>
<dbReference type="AlphaFoldDB" id="A0A2P8CJC9"/>
<evidence type="ECO:0000256" key="3">
    <source>
        <dbReference type="ARBA" id="ARBA00022801"/>
    </source>
</evidence>
<dbReference type="SUPFAM" id="SSF51011">
    <property type="entry name" value="Glycosyl hydrolase domain"/>
    <property type="match status" value="1"/>
</dbReference>
<dbReference type="GO" id="GO:0004557">
    <property type="term" value="F:alpha-galactosidase activity"/>
    <property type="evidence" value="ECO:0007669"/>
    <property type="project" value="UniProtKB-EC"/>
</dbReference>
<evidence type="ECO:0000256" key="4">
    <source>
        <dbReference type="ARBA" id="ARBA00023295"/>
    </source>
</evidence>
<evidence type="ECO:0000259" key="6">
    <source>
        <dbReference type="Pfam" id="PF17801"/>
    </source>
</evidence>
<dbReference type="Gene3D" id="3.20.20.70">
    <property type="entry name" value="Aldolase class I"/>
    <property type="match status" value="1"/>
</dbReference>
<name>A0A2P8CJC9_9BACT</name>
<dbReference type="EMBL" id="PYGC01000001">
    <property type="protein sequence ID" value="PSK85064.1"/>
    <property type="molecule type" value="Genomic_DNA"/>
</dbReference>
<dbReference type="GO" id="GO:0005975">
    <property type="term" value="P:carbohydrate metabolic process"/>
    <property type="evidence" value="ECO:0007669"/>
    <property type="project" value="InterPro"/>
</dbReference>
<dbReference type="InterPro" id="IPR002241">
    <property type="entry name" value="Glyco_hydro_27"/>
</dbReference>
<keyword evidence="3 5" id="KW-0378">Hydrolase</keyword>
<dbReference type="SUPFAM" id="SSF51445">
    <property type="entry name" value="(Trans)glycosidases"/>
    <property type="match status" value="1"/>
</dbReference>
<dbReference type="Pfam" id="PF17801">
    <property type="entry name" value="Melibiase_C"/>
    <property type="match status" value="1"/>
</dbReference>
<evidence type="ECO:0000256" key="2">
    <source>
        <dbReference type="ARBA" id="ARBA00022729"/>
    </source>
</evidence>
<dbReference type="PANTHER" id="PTHR11452:SF42">
    <property type="entry name" value="ALPHA-GALACTOSIDASE"/>
    <property type="match status" value="1"/>
</dbReference>
<dbReference type="Pfam" id="PF16499">
    <property type="entry name" value="Melibiase_2"/>
    <property type="match status" value="2"/>
</dbReference>
<accession>A0A2P8CJC9</accession>
<dbReference type="InterPro" id="IPR041233">
    <property type="entry name" value="Melibiase_C"/>
</dbReference>
<gene>
    <name evidence="7" type="ORF">CLV93_10113</name>
</gene>
<dbReference type="EC" id="3.2.1.22" evidence="5"/>
<dbReference type="CDD" id="cd14792">
    <property type="entry name" value="GH27"/>
    <property type="match status" value="1"/>
</dbReference>
<dbReference type="PANTHER" id="PTHR11452">
    <property type="entry name" value="ALPHA-GALACTOSIDASE/ALPHA-N-ACETYLGALACTOSAMINIDASE"/>
    <property type="match status" value="1"/>
</dbReference>
<reference evidence="7 8" key="1">
    <citation type="submission" date="2018-03" db="EMBL/GenBank/DDBJ databases">
        <title>Genomic Encyclopedia of Archaeal and Bacterial Type Strains, Phase II (KMG-II): from individual species to whole genera.</title>
        <authorList>
            <person name="Goeker M."/>
        </authorList>
    </citation>
    <scope>NUCLEOTIDE SEQUENCE [LARGE SCALE GENOMIC DNA]</scope>
    <source>
        <strain evidence="7 8">DSM 27267</strain>
    </source>
</reference>
<keyword evidence="5" id="KW-1015">Disulfide bond</keyword>
<comment type="caution">
    <text evidence="7">The sequence shown here is derived from an EMBL/GenBank/DDBJ whole genome shotgun (WGS) entry which is preliminary data.</text>
</comment>
<comment type="similarity">
    <text evidence="1 5">Belongs to the glycosyl hydrolase 27 family.</text>
</comment>
<keyword evidence="2" id="KW-0732">Signal</keyword>
<dbReference type="PROSITE" id="PS51257">
    <property type="entry name" value="PROKAR_LIPOPROTEIN"/>
    <property type="match status" value="1"/>
</dbReference>
<dbReference type="InterPro" id="IPR013785">
    <property type="entry name" value="Aldolase_TIM"/>
</dbReference>
<organism evidence="7 8">
    <name type="scientific">Prolixibacter denitrificans</name>
    <dbReference type="NCBI Taxonomy" id="1541063"/>
    <lineage>
        <taxon>Bacteria</taxon>
        <taxon>Pseudomonadati</taxon>
        <taxon>Bacteroidota</taxon>
        <taxon>Bacteroidia</taxon>
        <taxon>Marinilabiliales</taxon>
        <taxon>Prolixibacteraceae</taxon>
        <taxon>Prolixibacter</taxon>
    </lineage>
</organism>
<sequence length="456" mass="51886">MNLSKISNLVIVLLIVFSFGSCHSAKKQKSATKFYTYAETPPMGWNSWDCYGPTVTEAEVKANADYMADHLKEYGWQYIVVDIRWYVENTKAHGYNQTDPIYCMDDFGRLTPAVNRFPSAADGEGFAPLADYIHNKGLKFGIHIMRGIPVEAVKKNTPIVDSKYHARDIYSEKQQCKWLRDMYTVDSTKAGAQAYYNSLFDLYASWGVDFVKVDNLSRPYHQGEIEMIRKAIDQCGRPMVLSTSPGATPLAKAKHIMTHANMWRICDDFWDNWNYLKPMFKLCKEWAPYSGPGHWADADMLPLGRISIRGERGEPRKTGFTKDEQYTLMNLWAMFRSPLMFGGDLPSNDDFTNSLITNGELLDVDQHSINNRELKNNNGLIVWAADVPDSKDKYVALFNTTDEKPEVISVSLSELGARGDYAVHNLWTQKTEAVKNGKISVELRPHASAIFRLVKY</sequence>